<evidence type="ECO:0000313" key="2">
    <source>
        <dbReference type="EMBL" id="HIZ74903.1"/>
    </source>
</evidence>
<dbReference type="NCBIfam" id="NF033634">
    <property type="entry name" value="SLATT_1"/>
    <property type="match status" value="1"/>
</dbReference>
<reference evidence="2" key="1">
    <citation type="journal article" date="2021" name="PeerJ">
        <title>Extensive microbial diversity within the chicken gut microbiome revealed by metagenomics and culture.</title>
        <authorList>
            <person name="Gilroy R."/>
            <person name="Ravi A."/>
            <person name="Getino M."/>
            <person name="Pursley I."/>
            <person name="Horton D.L."/>
            <person name="Alikhan N.F."/>
            <person name="Baker D."/>
            <person name="Gharbi K."/>
            <person name="Hall N."/>
            <person name="Watson M."/>
            <person name="Adriaenssens E.M."/>
            <person name="Foster-Nyarko E."/>
            <person name="Jarju S."/>
            <person name="Secka A."/>
            <person name="Antonio M."/>
            <person name="Oren A."/>
            <person name="Chaudhuri R.R."/>
            <person name="La Ragione R."/>
            <person name="Hildebrand F."/>
            <person name="Pallen M.J."/>
        </authorList>
    </citation>
    <scope>NUCLEOTIDE SEQUENCE</scope>
    <source>
        <strain evidence="2">CHK196-3914</strain>
    </source>
</reference>
<comment type="caution">
    <text evidence="2">The sequence shown here is derived from an EMBL/GenBank/DDBJ whole genome shotgun (WGS) entry which is preliminary data.</text>
</comment>
<sequence length="177" mass="20764">MGKANIKTINERNESLEKWVEALTNENTRNYIEIRVIPQMGYYSKASRKYKKKYFRIKILIIVLGAMIPIATLFCDYSIFIKAFIALLGASVSALTAYLELENSQALWQSYRAKREQILSLLMWYFTDTGIFADISDQKIKDRMMIETCEQYLSEEHQYWKEISGKANGQEKKEEKQ</sequence>
<reference evidence="2" key="2">
    <citation type="submission" date="2021-04" db="EMBL/GenBank/DDBJ databases">
        <authorList>
            <person name="Gilroy R."/>
        </authorList>
    </citation>
    <scope>NUCLEOTIDE SEQUENCE</scope>
    <source>
        <strain evidence="2">CHK196-3914</strain>
    </source>
</reference>
<dbReference type="EMBL" id="DXAY01000155">
    <property type="protein sequence ID" value="HIZ74903.1"/>
    <property type="molecule type" value="Genomic_DNA"/>
</dbReference>
<evidence type="ECO:0000313" key="3">
    <source>
        <dbReference type="Proteomes" id="UP000824116"/>
    </source>
</evidence>
<proteinExistence type="predicted"/>
<dbReference type="Proteomes" id="UP000824116">
    <property type="component" value="Unassembled WGS sequence"/>
</dbReference>
<keyword evidence="1" id="KW-1133">Transmembrane helix</keyword>
<feature type="transmembrane region" description="Helical" evidence="1">
    <location>
        <begin position="55"/>
        <end position="74"/>
    </location>
</feature>
<evidence type="ECO:0000256" key="1">
    <source>
        <dbReference type="SAM" id="Phobius"/>
    </source>
</evidence>
<dbReference type="Pfam" id="PF14015">
    <property type="entry name" value="DUF4231"/>
    <property type="match status" value="1"/>
</dbReference>
<gene>
    <name evidence="2" type="ORF">H9723_06645</name>
</gene>
<accession>A0A9D2K227</accession>
<name>A0A9D2K227_9FIRM</name>
<dbReference type="InterPro" id="IPR025325">
    <property type="entry name" value="DUF4231"/>
</dbReference>
<organism evidence="2 3">
    <name type="scientific">Candidatus Mediterraneibacter stercoravium</name>
    <dbReference type="NCBI Taxonomy" id="2838685"/>
    <lineage>
        <taxon>Bacteria</taxon>
        <taxon>Bacillati</taxon>
        <taxon>Bacillota</taxon>
        <taxon>Clostridia</taxon>
        <taxon>Lachnospirales</taxon>
        <taxon>Lachnospiraceae</taxon>
        <taxon>Mediterraneibacter</taxon>
    </lineage>
</organism>
<protein>
    <submittedName>
        <fullName evidence="2">DUF4231 domain-containing protein</fullName>
    </submittedName>
</protein>
<keyword evidence="1" id="KW-0472">Membrane</keyword>
<dbReference type="AlphaFoldDB" id="A0A9D2K227"/>
<keyword evidence="1" id="KW-0812">Transmembrane</keyword>